<gene>
    <name evidence="2" type="ORF">OO016_07035</name>
</gene>
<organism evidence="2 3">
    <name type="scientific">Lentiprolixibacter aurantiacus</name>
    <dbReference type="NCBI Taxonomy" id="2993939"/>
    <lineage>
        <taxon>Bacteria</taxon>
        <taxon>Pseudomonadati</taxon>
        <taxon>Bacteroidota</taxon>
        <taxon>Flavobacteriia</taxon>
        <taxon>Flavobacteriales</taxon>
        <taxon>Flavobacteriaceae</taxon>
        <taxon>Lentiprolixibacter</taxon>
    </lineage>
</organism>
<feature type="chain" id="PRO_5042192727" evidence="1">
    <location>
        <begin position="20"/>
        <end position="167"/>
    </location>
</feature>
<dbReference type="EMBL" id="JAPFQP010000002">
    <property type="protein sequence ID" value="MCX2719348.1"/>
    <property type="molecule type" value="Genomic_DNA"/>
</dbReference>
<evidence type="ECO:0000256" key="1">
    <source>
        <dbReference type="SAM" id="SignalP"/>
    </source>
</evidence>
<dbReference type="AlphaFoldDB" id="A0AAE3MLG3"/>
<name>A0AAE3MLG3_9FLAO</name>
<proteinExistence type="predicted"/>
<dbReference type="RefSeq" id="WP_266011986.1">
    <property type="nucleotide sequence ID" value="NZ_JAPFQP010000002.1"/>
</dbReference>
<evidence type="ECO:0000313" key="3">
    <source>
        <dbReference type="Proteomes" id="UP001207116"/>
    </source>
</evidence>
<comment type="caution">
    <text evidence="2">The sequence shown here is derived from an EMBL/GenBank/DDBJ whole genome shotgun (WGS) entry which is preliminary data.</text>
</comment>
<sequence length="167" mass="18521">MKKNLFLFIIILGTFLINACEKDDICVDGDTPLLVLRFYDAEDTAALKSVSNLRILGAGQESPVNTFADRATVDSVAIPLRADQSTTQFYIILDSSDENDLETGNIDTLDFAYTVEEIFVSRACGFIANYNDLTPQLTTGPENWIQSIEVVDTTVTNQFSAHVKIFH</sequence>
<dbReference type="InterPro" id="IPR045607">
    <property type="entry name" value="DUF6452"/>
</dbReference>
<protein>
    <submittedName>
        <fullName evidence="2">DUF6452 family protein</fullName>
    </submittedName>
</protein>
<evidence type="ECO:0000313" key="2">
    <source>
        <dbReference type="EMBL" id="MCX2719348.1"/>
    </source>
</evidence>
<accession>A0AAE3MLG3</accession>
<keyword evidence="1" id="KW-0732">Signal</keyword>
<dbReference type="Proteomes" id="UP001207116">
    <property type="component" value="Unassembled WGS sequence"/>
</dbReference>
<reference evidence="2" key="1">
    <citation type="submission" date="2022-11" db="EMBL/GenBank/DDBJ databases">
        <title>The characterization of three novel Bacteroidetes species and genomic analysis of their roles in tidal elemental geochemical cycles.</title>
        <authorList>
            <person name="Ma K.-J."/>
        </authorList>
    </citation>
    <scope>NUCLEOTIDE SEQUENCE</scope>
    <source>
        <strain evidence="2">M415</strain>
    </source>
</reference>
<keyword evidence="3" id="KW-1185">Reference proteome</keyword>
<dbReference type="Pfam" id="PF20050">
    <property type="entry name" value="DUF6452"/>
    <property type="match status" value="1"/>
</dbReference>
<feature type="signal peptide" evidence="1">
    <location>
        <begin position="1"/>
        <end position="19"/>
    </location>
</feature>